<feature type="region of interest" description="Disordered" evidence="1">
    <location>
        <begin position="25"/>
        <end position="71"/>
    </location>
</feature>
<proteinExistence type="predicted"/>
<dbReference type="InParanoid" id="A0A2H3CJJ7"/>
<dbReference type="AlphaFoldDB" id="A0A2H3CJJ7"/>
<accession>A0A2H3CJJ7</accession>
<evidence type="ECO:0000256" key="1">
    <source>
        <dbReference type="SAM" id="MobiDB-lite"/>
    </source>
</evidence>
<reference evidence="3" key="1">
    <citation type="journal article" date="2017" name="Nat. Ecol. Evol.">
        <title>Genome expansion and lineage-specific genetic innovations in the forest pathogenic fungi Armillaria.</title>
        <authorList>
            <person name="Sipos G."/>
            <person name="Prasanna A.N."/>
            <person name="Walter M.C."/>
            <person name="O'Connor E."/>
            <person name="Balint B."/>
            <person name="Krizsan K."/>
            <person name="Kiss B."/>
            <person name="Hess J."/>
            <person name="Varga T."/>
            <person name="Slot J."/>
            <person name="Riley R."/>
            <person name="Boka B."/>
            <person name="Rigling D."/>
            <person name="Barry K."/>
            <person name="Lee J."/>
            <person name="Mihaltcheva S."/>
            <person name="LaButti K."/>
            <person name="Lipzen A."/>
            <person name="Waldron R."/>
            <person name="Moloney N.M."/>
            <person name="Sperisen C."/>
            <person name="Kredics L."/>
            <person name="Vagvoelgyi C."/>
            <person name="Patrignani A."/>
            <person name="Fitzpatrick D."/>
            <person name="Nagy I."/>
            <person name="Doyle S."/>
            <person name="Anderson J.B."/>
            <person name="Grigoriev I.V."/>
            <person name="Gueldener U."/>
            <person name="Muensterkoetter M."/>
            <person name="Nagy L.G."/>
        </authorList>
    </citation>
    <scope>NUCLEOTIDE SEQUENCE [LARGE SCALE GENOMIC DNA]</scope>
    <source>
        <strain evidence="3">Ar21-2</strain>
    </source>
</reference>
<sequence>MVDSSEGNPLRGTYFRMTTNARGSGVFHDLDEDAREEEYGIDRGPDTGLRTKNSNDKDDNGDQAGNTLEIPSGKLKLLPTRITFNLTGSSLSAKNRDYEVWASRWPGAAVRSSSIDDNEAAKSEGETVGALIELRRVTPSSFLFIN</sequence>
<protein>
    <submittedName>
        <fullName evidence="2">Uncharacterized protein</fullName>
    </submittedName>
</protein>
<evidence type="ECO:0000313" key="2">
    <source>
        <dbReference type="EMBL" id="PBK83251.1"/>
    </source>
</evidence>
<name>A0A2H3CJJ7_ARMGA</name>
<dbReference type="EMBL" id="KZ293708">
    <property type="protein sequence ID" value="PBK83251.1"/>
    <property type="molecule type" value="Genomic_DNA"/>
</dbReference>
<gene>
    <name evidence="2" type="ORF">ARMGADRAFT_1067864</name>
</gene>
<keyword evidence="3" id="KW-1185">Reference proteome</keyword>
<evidence type="ECO:0000313" key="3">
    <source>
        <dbReference type="Proteomes" id="UP000217790"/>
    </source>
</evidence>
<organism evidence="2 3">
    <name type="scientific">Armillaria gallica</name>
    <name type="common">Bulbous honey fungus</name>
    <name type="synonym">Armillaria bulbosa</name>
    <dbReference type="NCBI Taxonomy" id="47427"/>
    <lineage>
        <taxon>Eukaryota</taxon>
        <taxon>Fungi</taxon>
        <taxon>Dikarya</taxon>
        <taxon>Basidiomycota</taxon>
        <taxon>Agaricomycotina</taxon>
        <taxon>Agaricomycetes</taxon>
        <taxon>Agaricomycetidae</taxon>
        <taxon>Agaricales</taxon>
        <taxon>Marasmiineae</taxon>
        <taxon>Physalacriaceae</taxon>
        <taxon>Armillaria</taxon>
    </lineage>
</organism>
<dbReference type="Proteomes" id="UP000217790">
    <property type="component" value="Unassembled WGS sequence"/>
</dbReference>